<dbReference type="Proteomes" id="UP000095287">
    <property type="component" value="Unplaced"/>
</dbReference>
<feature type="chain" id="PRO_5009314681" evidence="1">
    <location>
        <begin position="20"/>
        <end position="279"/>
    </location>
</feature>
<dbReference type="WBParaSite" id="L893_g5519.t1">
    <property type="protein sequence ID" value="L893_g5519.t1"/>
    <property type="gene ID" value="L893_g5519"/>
</dbReference>
<reference evidence="3" key="1">
    <citation type="submission" date="2016-11" db="UniProtKB">
        <authorList>
            <consortium name="WormBaseParasite"/>
        </authorList>
    </citation>
    <scope>IDENTIFICATION</scope>
</reference>
<name>A0A1I8AGE1_9BILA</name>
<accession>A0A1I8AGE1</accession>
<protein>
    <submittedName>
        <fullName evidence="3">Candidate secreted effector protein</fullName>
    </submittedName>
</protein>
<keyword evidence="2" id="KW-1185">Reference proteome</keyword>
<sequence>MRLLQALILTVVCFFGSDAQEHDSSWGENVPPCDTTKLRDYAFHTVTRRGIIRITIGQRDTADMYYRIGEFLQLDKNLEWMRVRPFFYNETAVIFLRYPDFRKKHEKDFYRTVAWFIRDFQRDKNDKYMSFPAWSSWTKLGEGYEYDEYQKAPNKTGLLCDPRAWFYDLNKKKFTSHECKKDSRLPWTDPMLSKENVHDDDNFYDHYHDYYKYYYNDDHKFYNEHNYDNDDYHQLDINYLHDLYNDYYNHYFYNDCYDNNSTYTGTRICGALAGQERKG</sequence>
<organism evidence="2 3">
    <name type="scientific">Steinernema glaseri</name>
    <dbReference type="NCBI Taxonomy" id="37863"/>
    <lineage>
        <taxon>Eukaryota</taxon>
        <taxon>Metazoa</taxon>
        <taxon>Ecdysozoa</taxon>
        <taxon>Nematoda</taxon>
        <taxon>Chromadorea</taxon>
        <taxon>Rhabditida</taxon>
        <taxon>Tylenchina</taxon>
        <taxon>Panagrolaimomorpha</taxon>
        <taxon>Strongyloidoidea</taxon>
        <taxon>Steinernematidae</taxon>
        <taxon>Steinernema</taxon>
    </lineage>
</organism>
<feature type="signal peptide" evidence="1">
    <location>
        <begin position="1"/>
        <end position="19"/>
    </location>
</feature>
<dbReference type="AlphaFoldDB" id="A0A1I8AGE1"/>
<proteinExistence type="predicted"/>
<keyword evidence="1" id="KW-0732">Signal</keyword>
<evidence type="ECO:0000313" key="3">
    <source>
        <dbReference type="WBParaSite" id="L893_g5519.t1"/>
    </source>
</evidence>
<evidence type="ECO:0000256" key="1">
    <source>
        <dbReference type="SAM" id="SignalP"/>
    </source>
</evidence>
<evidence type="ECO:0000313" key="2">
    <source>
        <dbReference type="Proteomes" id="UP000095287"/>
    </source>
</evidence>